<accession>A0A9X3E5E6</accession>
<gene>
    <name evidence="1" type="ORF">OSH07_23420</name>
</gene>
<protein>
    <submittedName>
        <fullName evidence="1">Uncharacterized protein</fullName>
    </submittedName>
</protein>
<proteinExistence type="predicted"/>
<evidence type="ECO:0000313" key="2">
    <source>
        <dbReference type="Proteomes" id="UP001144805"/>
    </source>
</evidence>
<dbReference type="EMBL" id="JAPKNK010000015">
    <property type="protein sequence ID" value="MCX5572171.1"/>
    <property type="molecule type" value="Genomic_DNA"/>
</dbReference>
<keyword evidence="2" id="KW-1185">Reference proteome</keyword>
<reference evidence="1" key="1">
    <citation type="submission" date="2022-11" db="EMBL/GenBank/DDBJ databases">
        <title>Biodiversity and phylogenetic relationships of bacteria.</title>
        <authorList>
            <person name="Machado R.A.R."/>
            <person name="Bhat A."/>
            <person name="Loulou A."/>
            <person name="Kallel S."/>
        </authorList>
    </citation>
    <scope>NUCLEOTIDE SEQUENCE</scope>
    <source>
        <strain evidence="1">K-TC2</strain>
    </source>
</reference>
<evidence type="ECO:0000313" key="1">
    <source>
        <dbReference type="EMBL" id="MCX5572171.1"/>
    </source>
</evidence>
<sequence length="107" mass="12302">MARPARIPDDPITKAPIRHRARHAVDAAIAAGVALYRRQTCLPRLLPMLPAELADESEAARRRIVARLARALRTERMRGRAGHWTYDLNRHIALHQAYESERRQLRP</sequence>
<dbReference type="Proteomes" id="UP001144805">
    <property type="component" value="Unassembled WGS sequence"/>
</dbReference>
<organism evidence="1 2">
    <name type="scientific">Kaistia nematophila</name>
    <dbReference type="NCBI Taxonomy" id="2994654"/>
    <lineage>
        <taxon>Bacteria</taxon>
        <taxon>Pseudomonadati</taxon>
        <taxon>Pseudomonadota</taxon>
        <taxon>Alphaproteobacteria</taxon>
        <taxon>Hyphomicrobiales</taxon>
        <taxon>Kaistiaceae</taxon>
        <taxon>Kaistia</taxon>
    </lineage>
</organism>
<dbReference type="AlphaFoldDB" id="A0A9X3E5E6"/>
<name>A0A9X3E5E6_9HYPH</name>
<dbReference type="RefSeq" id="WP_266341133.1">
    <property type="nucleotide sequence ID" value="NZ_JAPKNK010000015.1"/>
</dbReference>
<comment type="caution">
    <text evidence="1">The sequence shown here is derived from an EMBL/GenBank/DDBJ whole genome shotgun (WGS) entry which is preliminary data.</text>
</comment>